<dbReference type="InterPro" id="IPR001633">
    <property type="entry name" value="EAL_dom"/>
</dbReference>
<evidence type="ECO:0000256" key="1">
    <source>
        <dbReference type="ARBA" id="ARBA00000085"/>
    </source>
</evidence>
<dbReference type="InterPro" id="IPR036097">
    <property type="entry name" value="HisK_dim/P_sf"/>
</dbReference>
<gene>
    <name evidence="5" type="ORF">PMH09_07790</name>
</gene>
<dbReference type="PROSITE" id="PS50883">
    <property type="entry name" value="EAL"/>
    <property type="match status" value="1"/>
</dbReference>
<comment type="caution">
    <text evidence="5">The sequence shown here is derived from an EMBL/GenBank/DDBJ whole genome shotgun (WGS) entry which is preliminary data.</text>
</comment>
<feature type="coiled-coil region" evidence="3">
    <location>
        <begin position="60"/>
        <end position="108"/>
    </location>
</feature>
<dbReference type="SMART" id="SM00052">
    <property type="entry name" value="EAL"/>
    <property type="match status" value="1"/>
</dbReference>
<dbReference type="RefSeq" id="WP_283757748.1">
    <property type="nucleotide sequence ID" value="NZ_JAQOSQ010000006.1"/>
</dbReference>
<evidence type="ECO:0000259" key="4">
    <source>
        <dbReference type="PROSITE" id="PS50883"/>
    </source>
</evidence>
<protein>
    <recommendedName>
        <fullName evidence="2">histidine kinase</fullName>
        <ecNumber evidence="2">2.7.13.3</ecNumber>
    </recommendedName>
</protein>
<reference evidence="5 6" key="1">
    <citation type="submission" date="2023-01" db="EMBL/GenBank/DDBJ databases">
        <title>Novel diversity within Roseofilum (Cyanobacteria; Desertifilaceae) from marine benthic mats with descriptions of four novel species.</title>
        <authorList>
            <person name="Wang Y."/>
            <person name="Berthold D.E."/>
            <person name="Hu J."/>
            <person name="Lefler F.W."/>
            <person name="Laughinghouse H.D. IV."/>
        </authorList>
    </citation>
    <scope>NUCLEOTIDE SEQUENCE [LARGE SCALE GENOMIC DNA]</scope>
    <source>
        <strain evidence="5 6">BLCC-M143</strain>
    </source>
</reference>
<dbReference type="SUPFAM" id="SSF47384">
    <property type="entry name" value="Homodimeric domain of signal transducing histidine kinase"/>
    <property type="match status" value="1"/>
</dbReference>
<dbReference type="Pfam" id="PF00563">
    <property type="entry name" value="EAL"/>
    <property type="match status" value="1"/>
</dbReference>
<dbReference type="CDD" id="cd01948">
    <property type="entry name" value="EAL"/>
    <property type="match status" value="1"/>
</dbReference>
<dbReference type="CDD" id="cd00082">
    <property type="entry name" value="HisKA"/>
    <property type="match status" value="1"/>
</dbReference>
<dbReference type="EMBL" id="JAQOSQ010000006">
    <property type="protein sequence ID" value="MDJ1183093.1"/>
    <property type="molecule type" value="Genomic_DNA"/>
</dbReference>
<proteinExistence type="predicted"/>
<evidence type="ECO:0000313" key="5">
    <source>
        <dbReference type="EMBL" id="MDJ1183093.1"/>
    </source>
</evidence>
<dbReference type="Gene3D" id="1.10.287.130">
    <property type="match status" value="1"/>
</dbReference>
<sequence>MNDRHLSSDITHLTNDLSLDRVIVLLSHELRTPLTSIRGVVSLIQSGHVIPNSTEGKYMLTMAEKNIARLERLAETIENHPTLPMTLFNKEDLEKIQLEIELKQATAQGQLRLVYQPIVSVKAEKKIEFEALIRWDHPTKGVISPYIFIPIAEESGAIHEIGQWIVRQACKQMREWQNNLELEHPLNLNLNLSPLQLLHPLFVPKLRKVVRDFQIEPSQLRLEITESLLMEDLEGATRTIRQLREDGFRFEIDDFGTGYSSLSRLKNLAVDGLKIDRCFLKEQQWNLVNAILLIAADVGLGVIAEGVETVDDFDKLKELGCHSFQGYWFAKPMDADLATEWIQYKGYCNYQ</sequence>
<evidence type="ECO:0000256" key="2">
    <source>
        <dbReference type="ARBA" id="ARBA00012438"/>
    </source>
</evidence>
<dbReference type="InterPro" id="IPR003661">
    <property type="entry name" value="HisK_dim/P_dom"/>
</dbReference>
<dbReference type="SUPFAM" id="SSF141868">
    <property type="entry name" value="EAL domain-like"/>
    <property type="match status" value="1"/>
</dbReference>
<evidence type="ECO:0000313" key="6">
    <source>
        <dbReference type="Proteomes" id="UP001232992"/>
    </source>
</evidence>
<accession>A0ABT7BV81</accession>
<comment type="catalytic activity">
    <reaction evidence="1">
        <text>ATP + protein L-histidine = ADP + protein N-phospho-L-histidine.</text>
        <dbReference type="EC" id="2.7.13.3"/>
    </reaction>
</comment>
<dbReference type="InterPro" id="IPR035919">
    <property type="entry name" value="EAL_sf"/>
</dbReference>
<keyword evidence="6" id="KW-1185">Reference proteome</keyword>
<dbReference type="EC" id="2.7.13.3" evidence="2"/>
<keyword evidence="3" id="KW-0175">Coiled coil</keyword>
<dbReference type="PANTHER" id="PTHR33121:SF70">
    <property type="entry name" value="SIGNALING PROTEIN YKOW"/>
    <property type="match status" value="1"/>
</dbReference>
<dbReference type="InterPro" id="IPR050706">
    <property type="entry name" value="Cyclic-di-GMP_PDE-like"/>
</dbReference>
<name>A0ABT7BV81_9CYAN</name>
<feature type="domain" description="EAL" evidence="4">
    <location>
        <begin position="95"/>
        <end position="346"/>
    </location>
</feature>
<dbReference type="Pfam" id="PF00512">
    <property type="entry name" value="HisKA"/>
    <property type="match status" value="1"/>
</dbReference>
<dbReference type="Proteomes" id="UP001232992">
    <property type="component" value="Unassembled WGS sequence"/>
</dbReference>
<dbReference type="Gene3D" id="3.20.20.450">
    <property type="entry name" value="EAL domain"/>
    <property type="match status" value="1"/>
</dbReference>
<organism evidence="5 6">
    <name type="scientific">Roseofilum casamattae BLCC-M143</name>
    <dbReference type="NCBI Taxonomy" id="3022442"/>
    <lineage>
        <taxon>Bacteria</taxon>
        <taxon>Bacillati</taxon>
        <taxon>Cyanobacteriota</taxon>
        <taxon>Cyanophyceae</taxon>
        <taxon>Desertifilales</taxon>
        <taxon>Desertifilaceae</taxon>
        <taxon>Roseofilum</taxon>
        <taxon>Roseofilum casamattae</taxon>
    </lineage>
</organism>
<dbReference type="PANTHER" id="PTHR33121">
    <property type="entry name" value="CYCLIC DI-GMP PHOSPHODIESTERASE PDEF"/>
    <property type="match status" value="1"/>
</dbReference>
<evidence type="ECO:0000256" key="3">
    <source>
        <dbReference type="SAM" id="Coils"/>
    </source>
</evidence>